<dbReference type="GO" id="GO:0008270">
    <property type="term" value="F:zinc ion binding"/>
    <property type="evidence" value="ECO:0007669"/>
    <property type="project" value="UniProtKB-KW"/>
</dbReference>
<evidence type="ECO:0000313" key="6">
    <source>
        <dbReference type="Proteomes" id="UP000323000"/>
    </source>
</evidence>
<dbReference type="Gene3D" id="3.30.40.10">
    <property type="entry name" value="Zinc/RING finger domain, C3HC4 (zinc finger)"/>
    <property type="match status" value="1"/>
</dbReference>
<proteinExistence type="predicted"/>
<protein>
    <recommendedName>
        <fullName evidence="4">RING-type domain-containing protein</fullName>
    </recommendedName>
</protein>
<name>A0A5C7HUL6_9ROSI</name>
<evidence type="ECO:0000256" key="3">
    <source>
        <dbReference type="SAM" id="Phobius"/>
    </source>
</evidence>
<keyword evidence="3" id="KW-0812">Transmembrane</keyword>
<gene>
    <name evidence="5" type="ORF">EZV62_015101</name>
</gene>
<sequence length="579" mass="65547">MAKGAVEFRQKLNSIGKPEGTGNISQLRFNRAAFWVQIHDIPIMCMNRRMAKWLAEQIGEVIEIPMESKECWGKYLRVKVSIDISKPLKCWLRLRLDKSENIVVVGLRYEKLPDFCYACGRVGYGISDCADIEAKKELIEGPKTKFGSWLRASTMEKAKFRSPSQGSGGSSVKEKSLVELRETEIKRTPTMEISSPAAGNDDLDRMCVDRPSSGPVREEMEEAQLLIASTQWGLPEQMGLITVCPMSQVLEDKCTNLMGESEAHDLKREPTSMTQPGMKQTGKKWKRAAREAQKKSKAGLLASPLQRKMIANLSNMKASNRKSPPISPSKSSPTNCNDKGKVNMRIKSQFSPQSQSNQRSPKSDRNINGGIKRRVVFESPEDDREPKKAASTQPSIQTMAALSEFFSHLYTMTIIFFSLLLLETVILIRTVTGTLCSARQRLVTTTQFLKFIEEKNPTISYKLMRQQATSTSDHHHHESNNINNIECAVCLSDFEDSEQVRSLKCKHTFHKDCLDRWLQQYLATCPLCRTKVLPDEIVANFHLQLQNNNNQVDQFYDGSDEEIIFLLSALHGHTSHRFF</sequence>
<dbReference type="SUPFAM" id="SSF57850">
    <property type="entry name" value="RING/U-box"/>
    <property type="match status" value="1"/>
</dbReference>
<keyword evidence="1" id="KW-0479">Metal-binding</keyword>
<reference evidence="6" key="1">
    <citation type="journal article" date="2019" name="Gigascience">
        <title>De novo genome assembly of the endangered Acer yangbiense, a plant species with extremely small populations endemic to Yunnan Province, China.</title>
        <authorList>
            <person name="Yang J."/>
            <person name="Wariss H.M."/>
            <person name="Tao L."/>
            <person name="Zhang R."/>
            <person name="Yun Q."/>
            <person name="Hollingsworth P."/>
            <person name="Dao Z."/>
            <person name="Luo G."/>
            <person name="Guo H."/>
            <person name="Ma Y."/>
            <person name="Sun W."/>
        </authorList>
    </citation>
    <scope>NUCLEOTIDE SEQUENCE [LARGE SCALE GENOMIC DNA]</scope>
    <source>
        <strain evidence="6">cv. Malutang</strain>
    </source>
</reference>
<keyword evidence="1" id="KW-0863">Zinc-finger</keyword>
<dbReference type="PANTHER" id="PTHR47662:SF1">
    <property type="entry name" value="RING-TYPE DOMAIN-CONTAINING PROTEIN"/>
    <property type="match status" value="1"/>
</dbReference>
<feature type="domain" description="RING-type" evidence="4">
    <location>
        <begin position="487"/>
        <end position="529"/>
    </location>
</feature>
<dbReference type="Pfam" id="PF13639">
    <property type="entry name" value="zf-RING_2"/>
    <property type="match status" value="1"/>
</dbReference>
<evidence type="ECO:0000256" key="2">
    <source>
        <dbReference type="SAM" id="MobiDB-lite"/>
    </source>
</evidence>
<keyword evidence="3" id="KW-0472">Membrane</keyword>
<organism evidence="5 6">
    <name type="scientific">Acer yangbiense</name>
    <dbReference type="NCBI Taxonomy" id="1000413"/>
    <lineage>
        <taxon>Eukaryota</taxon>
        <taxon>Viridiplantae</taxon>
        <taxon>Streptophyta</taxon>
        <taxon>Embryophyta</taxon>
        <taxon>Tracheophyta</taxon>
        <taxon>Spermatophyta</taxon>
        <taxon>Magnoliopsida</taxon>
        <taxon>eudicotyledons</taxon>
        <taxon>Gunneridae</taxon>
        <taxon>Pentapetalae</taxon>
        <taxon>rosids</taxon>
        <taxon>malvids</taxon>
        <taxon>Sapindales</taxon>
        <taxon>Sapindaceae</taxon>
        <taxon>Hippocastanoideae</taxon>
        <taxon>Acereae</taxon>
        <taxon>Acer</taxon>
    </lineage>
</organism>
<comment type="caution">
    <text evidence="5">The sequence shown here is derived from an EMBL/GenBank/DDBJ whole genome shotgun (WGS) entry which is preliminary data.</text>
</comment>
<evidence type="ECO:0000259" key="4">
    <source>
        <dbReference type="PROSITE" id="PS50089"/>
    </source>
</evidence>
<keyword evidence="6" id="KW-1185">Reference proteome</keyword>
<evidence type="ECO:0000313" key="5">
    <source>
        <dbReference type="EMBL" id="TXG60528.1"/>
    </source>
</evidence>
<dbReference type="Proteomes" id="UP000323000">
    <property type="component" value="Chromosome 6"/>
</dbReference>
<dbReference type="InterPro" id="IPR013083">
    <property type="entry name" value="Znf_RING/FYVE/PHD"/>
</dbReference>
<dbReference type="SMART" id="SM00184">
    <property type="entry name" value="RING"/>
    <property type="match status" value="1"/>
</dbReference>
<evidence type="ECO:0000256" key="1">
    <source>
        <dbReference type="PROSITE-ProRule" id="PRU00175"/>
    </source>
</evidence>
<dbReference type="PROSITE" id="PS50089">
    <property type="entry name" value="ZF_RING_2"/>
    <property type="match status" value="1"/>
</dbReference>
<dbReference type="AlphaFoldDB" id="A0A5C7HUL6"/>
<keyword evidence="1" id="KW-0862">Zinc</keyword>
<feature type="region of interest" description="Disordered" evidence="2">
    <location>
        <begin position="267"/>
        <end position="394"/>
    </location>
</feature>
<dbReference type="PANTHER" id="PTHR47662">
    <property type="entry name" value="RING-TYPE DOMAIN-CONTAINING PROTEIN"/>
    <property type="match status" value="1"/>
</dbReference>
<dbReference type="EMBL" id="VAHF01000006">
    <property type="protein sequence ID" value="TXG60528.1"/>
    <property type="molecule type" value="Genomic_DNA"/>
</dbReference>
<keyword evidence="3" id="KW-1133">Transmembrane helix</keyword>
<dbReference type="Pfam" id="PF14392">
    <property type="entry name" value="zf-CCHC_4"/>
    <property type="match status" value="1"/>
</dbReference>
<feature type="compositionally biased region" description="Polar residues" evidence="2">
    <location>
        <begin position="346"/>
        <end position="360"/>
    </location>
</feature>
<accession>A0A5C7HUL6</accession>
<feature type="transmembrane region" description="Helical" evidence="3">
    <location>
        <begin position="409"/>
        <end position="431"/>
    </location>
</feature>
<dbReference type="OrthoDB" id="8062037at2759"/>
<dbReference type="CDD" id="cd16461">
    <property type="entry name" value="RING-H2_EL5-like"/>
    <property type="match status" value="1"/>
</dbReference>
<dbReference type="InterPro" id="IPR001841">
    <property type="entry name" value="Znf_RING"/>
</dbReference>
<dbReference type="InterPro" id="IPR025836">
    <property type="entry name" value="Zn_knuckle_CX2CX4HX4C"/>
</dbReference>
<feature type="compositionally biased region" description="Low complexity" evidence="2">
    <location>
        <begin position="322"/>
        <end position="333"/>
    </location>
</feature>